<dbReference type="AlphaFoldDB" id="A0AAN9LFL1"/>
<dbReference type="InterPro" id="IPR044511">
    <property type="entry name" value="At1g03370/At5g50170-like"/>
</dbReference>
<name>A0AAN9LFL1_PHACN</name>
<evidence type="ECO:0000313" key="1">
    <source>
        <dbReference type="EMBL" id="KAK7335130.1"/>
    </source>
</evidence>
<gene>
    <name evidence="1" type="ORF">VNO80_26904</name>
</gene>
<dbReference type="Proteomes" id="UP001374584">
    <property type="component" value="Unassembled WGS sequence"/>
</dbReference>
<comment type="caution">
    <text evidence="1">The sequence shown here is derived from an EMBL/GenBank/DDBJ whole genome shotgun (WGS) entry which is preliminary data.</text>
</comment>
<dbReference type="EMBL" id="JAYMYR010000010">
    <property type="protein sequence ID" value="KAK7335130.1"/>
    <property type="molecule type" value="Genomic_DNA"/>
</dbReference>
<sequence length="285" mass="31363">MMKISPNVTFEEEMKKIQSEDQGSGIPNNLPVEVFIDQQSLIAPEDLNELLFSFDSNFLKSLAEVVKAYEEHTYLKADGKNFAILASVSTLDVMYGSTFRSTIMKGMIENGAWQDSSSLAYVISLLEGEDKFEWLGDDLEDDSFVLGCGNVAKEYLSKMEKEVGKNTSNTLSLFYLRITIISLGKGKGVDARHGAKTQDEHGIDRGVTNAVCYTPRYTSSTLTSPTSASKPLVTSADSARRPSVVGVNCLRQSLRSFPWSRVSLSSHRNLLSSPCSILPPMANFV</sequence>
<accession>A0AAN9LFL1</accession>
<reference evidence="1 2" key="1">
    <citation type="submission" date="2024-01" db="EMBL/GenBank/DDBJ databases">
        <title>The genomes of 5 underutilized Papilionoideae crops provide insights into root nodulation and disease resistanc.</title>
        <authorList>
            <person name="Jiang F."/>
        </authorList>
    </citation>
    <scope>NUCLEOTIDE SEQUENCE [LARGE SCALE GENOMIC DNA]</scope>
    <source>
        <strain evidence="1">JINMINGXINNONG_FW02</strain>
        <tissue evidence="1">Leaves</tissue>
    </source>
</reference>
<proteinExistence type="predicted"/>
<organism evidence="1 2">
    <name type="scientific">Phaseolus coccineus</name>
    <name type="common">Scarlet runner bean</name>
    <name type="synonym">Phaseolus multiflorus</name>
    <dbReference type="NCBI Taxonomy" id="3886"/>
    <lineage>
        <taxon>Eukaryota</taxon>
        <taxon>Viridiplantae</taxon>
        <taxon>Streptophyta</taxon>
        <taxon>Embryophyta</taxon>
        <taxon>Tracheophyta</taxon>
        <taxon>Spermatophyta</taxon>
        <taxon>Magnoliopsida</taxon>
        <taxon>eudicotyledons</taxon>
        <taxon>Gunneridae</taxon>
        <taxon>Pentapetalae</taxon>
        <taxon>rosids</taxon>
        <taxon>fabids</taxon>
        <taxon>Fabales</taxon>
        <taxon>Fabaceae</taxon>
        <taxon>Papilionoideae</taxon>
        <taxon>50 kb inversion clade</taxon>
        <taxon>NPAAA clade</taxon>
        <taxon>indigoferoid/millettioid clade</taxon>
        <taxon>Phaseoleae</taxon>
        <taxon>Phaseolus</taxon>
    </lineage>
</organism>
<dbReference type="PANTHER" id="PTHR46296">
    <property type="entry name" value="BNAA05G37250D PROTEIN"/>
    <property type="match status" value="1"/>
</dbReference>
<evidence type="ECO:0000313" key="2">
    <source>
        <dbReference type="Proteomes" id="UP001374584"/>
    </source>
</evidence>
<protein>
    <submittedName>
        <fullName evidence="1">Uncharacterized protein</fullName>
    </submittedName>
</protein>
<keyword evidence="2" id="KW-1185">Reference proteome</keyword>
<dbReference type="PANTHER" id="PTHR46296:SF6">
    <property type="entry name" value="C2 AND GRAM DOMAIN PLANT-LIKE PROTEIN"/>
    <property type="match status" value="1"/>
</dbReference>